<proteinExistence type="predicted"/>
<feature type="transmembrane region" description="Helical" evidence="1">
    <location>
        <begin position="23"/>
        <end position="46"/>
    </location>
</feature>
<reference evidence="3" key="1">
    <citation type="journal article" date="2019" name="Int. J. Syst. Evol. Microbiol.">
        <title>The Global Catalogue of Microorganisms (GCM) 10K type strain sequencing project: providing services to taxonomists for standard genome sequencing and annotation.</title>
        <authorList>
            <consortium name="The Broad Institute Genomics Platform"/>
            <consortium name="The Broad Institute Genome Sequencing Center for Infectious Disease"/>
            <person name="Wu L."/>
            <person name="Ma J."/>
        </authorList>
    </citation>
    <scope>NUCLEOTIDE SEQUENCE [LARGE SCALE GENOMIC DNA]</scope>
    <source>
        <strain evidence="3">JCM 16227</strain>
    </source>
</reference>
<dbReference type="Proteomes" id="UP001501170">
    <property type="component" value="Unassembled WGS sequence"/>
</dbReference>
<accession>A0ABP5V0K7</accession>
<protein>
    <submittedName>
        <fullName evidence="2">Uncharacterized protein</fullName>
    </submittedName>
</protein>
<organism evidence="2 3">
    <name type="scientific">Gordonia cholesterolivorans</name>
    <dbReference type="NCBI Taxonomy" id="559625"/>
    <lineage>
        <taxon>Bacteria</taxon>
        <taxon>Bacillati</taxon>
        <taxon>Actinomycetota</taxon>
        <taxon>Actinomycetes</taxon>
        <taxon>Mycobacteriales</taxon>
        <taxon>Gordoniaceae</taxon>
        <taxon>Gordonia</taxon>
    </lineage>
</organism>
<keyword evidence="3" id="KW-1185">Reference proteome</keyword>
<name>A0ABP5V0K7_9ACTN</name>
<keyword evidence="1" id="KW-1133">Transmembrane helix</keyword>
<dbReference type="RefSeq" id="WP_156150494.1">
    <property type="nucleotide sequence ID" value="NZ_BAAARB010000025.1"/>
</dbReference>
<dbReference type="EMBL" id="BAAARB010000025">
    <property type="protein sequence ID" value="GAA2391381.1"/>
    <property type="molecule type" value="Genomic_DNA"/>
</dbReference>
<keyword evidence="1" id="KW-0472">Membrane</keyword>
<evidence type="ECO:0000256" key="1">
    <source>
        <dbReference type="SAM" id="Phobius"/>
    </source>
</evidence>
<evidence type="ECO:0000313" key="2">
    <source>
        <dbReference type="EMBL" id="GAA2391381.1"/>
    </source>
</evidence>
<keyword evidence="1" id="KW-0812">Transmembrane</keyword>
<comment type="caution">
    <text evidence="2">The sequence shown here is derived from an EMBL/GenBank/DDBJ whole genome shotgun (WGS) entry which is preliminary data.</text>
</comment>
<gene>
    <name evidence="2" type="ORF">GCM10009855_34130</name>
</gene>
<sequence length="47" mass="4829">MAGQARSALDRPAEDTSRLDLHIGQQCAATAATIAAIIVAIVLVVLI</sequence>
<evidence type="ECO:0000313" key="3">
    <source>
        <dbReference type="Proteomes" id="UP001501170"/>
    </source>
</evidence>